<feature type="compositionally biased region" description="Basic and acidic residues" evidence="1">
    <location>
        <begin position="75"/>
        <end position="90"/>
    </location>
</feature>
<organism evidence="2 3">
    <name type="scientific">Celeribacter baekdonensis</name>
    <dbReference type="NCBI Taxonomy" id="875171"/>
    <lineage>
        <taxon>Bacteria</taxon>
        <taxon>Pseudomonadati</taxon>
        <taxon>Pseudomonadota</taxon>
        <taxon>Alphaproteobacteria</taxon>
        <taxon>Rhodobacterales</taxon>
        <taxon>Roseobacteraceae</taxon>
        <taxon>Celeribacter</taxon>
    </lineage>
</organism>
<name>A0A2R4M2P7_9RHOB</name>
<evidence type="ECO:0000256" key="1">
    <source>
        <dbReference type="SAM" id="MobiDB-lite"/>
    </source>
</evidence>
<sequence>MICASLYRPFFIVNLVRYLAEKILPLNTTNFRGDYHVTCGKKNRAYDQFIKRRMLLDFKSEDGTVGIKYSCFDGDFGRWNDPQKHTRDPDGSPEAVGV</sequence>
<evidence type="ECO:0000313" key="2">
    <source>
        <dbReference type="EMBL" id="AVW91379.1"/>
    </source>
</evidence>
<gene>
    <name evidence="2" type="ORF">DA792_10030</name>
</gene>
<proteinExistence type="predicted"/>
<accession>A0A2R4M2P7</accession>
<dbReference type="EMBL" id="CP028475">
    <property type="protein sequence ID" value="AVW91379.1"/>
    <property type="molecule type" value="Genomic_DNA"/>
</dbReference>
<dbReference type="Proteomes" id="UP000241447">
    <property type="component" value="Chromosome"/>
</dbReference>
<reference evidence="2 3" key="1">
    <citation type="submission" date="2018-03" db="EMBL/GenBank/DDBJ databases">
        <title>The Complete Genome of Celeribacter baekdonensis strain LH4, a Thiosulfate-Oxidizing Alphaproteobacterium Isolated from Gulf of Mexico Continental Slope Sediments.</title>
        <authorList>
            <person name="Flood B.E."/>
            <person name="Bailey J.V."/>
            <person name="Leprich D."/>
        </authorList>
    </citation>
    <scope>NUCLEOTIDE SEQUENCE [LARGE SCALE GENOMIC DNA]</scope>
    <source>
        <strain evidence="2 3">LH4</strain>
    </source>
</reference>
<feature type="region of interest" description="Disordered" evidence="1">
    <location>
        <begin position="74"/>
        <end position="98"/>
    </location>
</feature>
<evidence type="ECO:0000313" key="3">
    <source>
        <dbReference type="Proteomes" id="UP000241447"/>
    </source>
</evidence>
<protein>
    <submittedName>
        <fullName evidence="2">Uncharacterized protein</fullName>
    </submittedName>
</protein>
<dbReference type="KEGG" id="cbak:DA792_10030"/>
<dbReference type="AlphaFoldDB" id="A0A2R4M2P7"/>